<dbReference type="OrthoDB" id="766141at2"/>
<dbReference type="EMBL" id="CP037933">
    <property type="protein sequence ID" value="QBN18438.1"/>
    <property type="molecule type" value="Genomic_DNA"/>
</dbReference>
<gene>
    <name evidence="2" type="ORF">E1750_06325</name>
</gene>
<protein>
    <submittedName>
        <fullName evidence="2">Zinc-ribbon domain-containing protein</fullName>
    </submittedName>
</protein>
<keyword evidence="3" id="KW-1185">Reference proteome</keyword>
<reference evidence="3" key="1">
    <citation type="submission" date="2019-03" db="EMBL/GenBank/DDBJ databases">
        <title>Flavobacterium sp.</title>
        <authorList>
            <person name="Kim H."/>
        </authorList>
    </citation>
    <scope>NUCLEOTIDE SEQUENCE [LARGE SCALE GENOMIC DNA]</scope>
    <source>
        <strain evidence="3">GS13</strain>
    </source>
</reference>
<keyword evidence="1" id="KW-1133">Transmembrane helix</keyword>
<organism evidence="2 3">
    <name type="scientific">Flavobacterium nackdongense</name>
    <dbReference type="NCBI Taxonomy" id="2547394"/>
    <lineage>
        <taxon>Bacteria</taxon>
        <taxon>Pseudomonadati</taxon>
        <taxon>Bacteroidota</taxon>
        <taxon>Flavobacteriia</taxon>
        <taxon>Flavobacteriales</taxon>
        <taxon>Flavobacteriaceae</taxon>
        <taxon>Flavobacterium</taxon>
    </lineage>
</organism>
<dbReference type="RefSeq" id="WP_133275965.1">
    <property type="nucleotide sequence ID" value="NZ_CP037933.1"/>
</dbReference>
<dbReference type="AlphaFoldDB" id="A0A4P6Y930"/>
<evidence type="ECO:0000313" key="3">
    <source>
        <dbReference type="Proteomes" id="UP000291124"/>
    </source>
</evidence>
<evidence type="ECO:0000256" key="1">
    <source>
        <dbReference type="SAM" id="Phobius"/>
    </source>
</evidence>
<dbReference type="Proteomes" id="UP000291124">
    <property type="component" value="Chromosome"/>
</dbReference>
<dbReference type="KEGG" id="fnk:E1750_06325"/>
<keyword evidence="1" id="KW-0812">Transmembrane</keyword>
<keyword evidence="1" id="KW-0472">Membrane</keyword>
<proteinExistence type="predicted"/>
<feature type="transmembrane region" description="Helical" evidence="1">
    <location>
        <begin position="87"/>
        <end position="108"/>
    </location>
</feature>
<evidence type="ECO:0000313" key="2">
    <source>
        <dbReference type="EMBL" id="QBN18438.1"/>
    </source>
</evidence>
<sequence>MIVIVGTRDSNVKNGKLINEKCPKCETKNALHFSIYKRYTHLTLIPLFPVGKYVNIKCNNCNESFEYEDLSENIQNQLKDQKLKSSIWMFTGSFILALFIIFTINKYIQKNDETSVLIKNPIIGDVYNLKFSNGYYSSMRIDKVTNDSVYTTHNNFNAYLPYEIDDIDKPENYSNRKVHYSKKDIIKLYQEDEIIEIKRRIKK</sequence>
<accession>A0A4P6Y930</accession>
<name>A0A4P6Y930_9FLAO</name>